<keyword evidence="1" id="KW-0812">Transmembrane</keyword>
<feature type="transmembrane region" description="Helical" evidence="1">
    <location>
        <begin position="139"/>
        <end position="164"/>
    </location>
</feature>
<dbReference type="AlphaFoldDB" id="A0A846WKR4"/>
<feature type="transmembrane region" description="Helical" evidence="1">
    <location>
        <begin position="26"/>
        <end position="47"/>
    </location>
</feature>
<sequence>MGWPMRSGWYARHRGDMTDEVLRSPVLWVIVGCEIGFWVLVCAGMSIRYILRRRRASTVVLALVPLVDLFLLAAVAVDLSHGTEVTTVHRLAGIYLGVTVAFGHSIITWADARFAHWFAGAPAPARPPRGGAAAMRHELVLFGLWLIAAAIAAGAVLLLSVTVADDQQAADLRGTFGMLGVVTVIWLVTGPVWQLFSTADDRRGVKR</sequence>
<organism evidence="2 3">
    <name type="scientific">Gordonia polyisoprenivorans</name>
    <dbReference type="NCBI Taxonomy" id="84595"/>
    <lineage>
        <taxon>Bacteria</taxon>
        <taxon>Bacillati</taxon>
        <taxon>Actinomycetota</taxon>
        <taxon>Actinomycetes</taxon>
        <taxon>Mycobacteriales</taxon>
        <taxon>Gordoniaceae</taxon>
        <taxon>Gordonia</taxon>
    </lineage>
</organism>
<accession>A0A846WKR4</accession>
<gene>
    <name evidence="2" type="ORF">HGA05_04935</name>
</gene>
<keyword evidence="1" id="KW-0472">Membrane</keyword>
<evidence type="ECO:0000256" key="1">
    <source>
        <dbReference type="SAM" id="Phobius"/>
    </source>
</evidence>
<feature type="transmembrane region" description="Helical" evidence="1">
    <location>
        <begin position="91"/>
        <end position="110"/>
    </location>
</feature>
<evidence type="ECO:0000313" key="2">
    <source>
        <dbReference type="EMBL" id="NKY00911.1"/>
    </source>
</evidence>
<comment type="caution">
    <text evidence="2">The sequence shown here is derived from an EMBL/GenBank/DDBJ whole genome shotgun (WGS) entry which is preliminary data.</text>
</comment>
<dbReference type="EMBL" id="JAAXPC010000002">
    <property type="protein sequence ID" value="NKY00911.1"/>
    <property type="molecule type" value="Genomic_DNA"/>
</dbReference>
<keyword evidence="1" id="KW-1133">Transmembrane helix</keyword>
<dbReference type="GeneID" id="90157484"/>
<evidence type="ECO:0000313" key="3">
    <source>
        <dbReference type="Proteomes" id="UP000563898"/>
    </source>
</evidence>
<dbReference type="OMA" id="EIGFWVL"/>
<reference evidence="2 3" key="1">
    <citation type="submission" date="2020-04" db="EMBL/GenBank/DDBJ databases">
        <title>MicrobeNet Type strains.</title>
        <authorList>
            <person name="Nicholson A.C."/>
        </authorList>
    </citation>
    <scope>NUCLEOTIDE SEQUENCE [LARGE SCALE GENOMIC DNA]</scope>
    <source>
        <strain evidence="2 3">ATCC BAA-14</strain>
    </source>
</reference>
<evidence type="ECO:0008006" key="4">
    <source>
        <dbReference type="Google" id="ProtNLM"/>
    </source>
</evidence>
<dbReference type="RefSeq" id="WP_006369215.1">
    <property type="nucleotide sequence ID" value="NZ_JAAXPC010000002.1"/>
</dbReference>
<feature type="transmembrane region" description="Helical" evidence="1">
    <location>
        <begin position="59"/>
        <end position="79"/>
    </location>
</feature>
<feature type="transmembrane region" description="Helical" evidence="1">
    <location>
        <begin position="176"/>
        <end position="196"/>
    </location>
</feature>
<name>A0A846WKR4_9ACTN</name>
<proteinExistence type="predicted"/>
<dbReference type="Proteomes" id="UP000563898">
    <property type="component" value="Unassembled WGS sequence"/>
</dbReference>
<protein>
    <recommendedName>
        <fullName evidence="4">Transmembrane protein</fullName>
    </recommendedName>
</protein>